<evidence type="ECO:0000313" key="2">
    <source>
        <dbReference type="EMBL" id="CBK22536.2"/>
    </source>
</evidence>
<accession>D8M3R3</accession>
<evidence type="ECO:0000313" key="3">
    <source>
        <dbReference type="Proteomes" id="UP000008312"/>
    </source>
</evidence>
<protein>
    <recommendedName>
        <fullName evidence="1">KATNIP domain-containing protein</fullName>
    </recommendedName>
</protein>
<dbReference type="InterPro" id="IPR026704">
    <property type="entry name" value="KATNIP"/>
</dbReference>
<dbReference type="InParanoid" id="D8M3R3"/>
<gene>
    <name evidence="2" type="ORF">GSBLH_T00007077001</name>
</gene>
<sequence>MADFGSSPRYVTSTSLTVILLEPWGSGNYVGLTGLEVVTLNQQKVSLTPGQIAVFPRELMNVGWEGMVGNFGALFDGVNQTTDVNHMWLVPAVIEGKHPMIQIRFPVLMPICGIRIFNFNSNSIEAFNGAKFIQIFCNGSMIGNSKLLIRKAPGVSFFDYSQYIPLIEPKTSLTKLPSLRNFAIVHSPRRVEQDFVCPLHPCGFVLKLQIESTWGDRSFVGLYHLEVLDPSGTKIDICPQNIHPFPVPQTVLYDNNRTYEPQMINIQIGTWGTNDSWCVPIVNSGNREEQSDIVNCLFVFFDVPVIIGCVKLWNYRRVPSCGIRAFSLWLDGNLLFSGELRKWSSGNGEGQSVLFTDNAALIEREERNVRGEGDVKCVSSAGGIDKVYKG</sequence>
<reference evidence="2" key="1">
    <citation type="submission" date="2010-02" db="EMBL/GenBank/DDBJ databases">
        <title>Sequencing and annotation of the Blastocystis hominis genome.</title>
        <authorList>
            <person name="Wincker P."/>
        </authorList>
    </citation>
    <scope>NUCLEOTIDE SEQUENCE</scope>
    <source>
        <strain evidence="2">Singapore isolate B</strain>
    </source>
</reference>
<dbReference type="RefSeq" id="XP_012896584.1">
    <property type="nucleotide sequence ID" value="XM_013041130.1"/>
</dbReference>
<dbReference type="AlphaFoldDB" id="D8M3R3"/>
<name>D8M3R3_BLAHO</name>
<keyword evidence="3" id="KW-1185">Reference proteome</keyword>
<proteinExistence type="predicted"/>
<evidence type="ECO:0000259" key="1">
    <source>
        <dbReference type="Pfam" id="PF14652"/>
    </source>
</evidence>
<dbReference type="InterPro" id="IPR027859">
    <property type="entry name" value="KATNIP_dom"/>
</dbReference>
<dbReference type="OMA" id="RNTVINY"/>
<organism evidence="2">
    <name type="scientific">Blastocystis hominis</name>
    <dbReference type="NCBI Taxonomy" id="12968"/>
    <lineage>
        <taxon>Eukaryota</taxon>
        <taxon>Sar</taxon>
        <taxon>Stramenopiles</taxon>
        <taxon>Bigyra</taxon>
        <taxon>Opalozoa</taxon>
        <taxon>Opalinata</taxon>
        <taxon>Blastocystidae</taxon>
        <taxon>Blastocystis</taxon>
    </lineage>
</organism>
<dbReference type="Pfam" id="PF14652">
    <property type="entry name" value="DUF4457"/>
    <property type="match status" value="1"/>
</dbReference>
<feature type="domain" description="KATNIP" evidence="1">
    <location>
        <begin position="19"/>
        <end position="342"/>
    </location>
</feature>
<dbReference type="EMBL" id="FN668650">
    <property type="protein sequence ID" value="CBK22536.2"/>
    <property type="molecule type" value="Genomic_DNA"/>
</dbReference>
<dbReference type="PANTHER" id="PTHR21534:SF0">
    <property type="entry name" value="KATANIN-INTERACTING PROTEIN"/>
    <property type="match status" value="1"/>
</dbReference>
<dbReference type="OrthoDB" id="304622at2759"/>
<dbReference type="GeneID" id="24923201"/>
<dbReference type="PANTHER" id="PTHR21534">
    <property type="entry name" value="KATANIN-INTERACTING PROTEIN"/>
    <property type="match status" value="1"/>
</dbReference>
<dbReference type="Proteomes" id="UP000008312">
    <property type="component" value="Unassembled WGS sequence"/>
</dbReference>